<organism evidence="1 2">
    <name type="scientific">Musa troglodytarum</name>
    <name type="common">fe'i banana</name>
    <dbReference type="NCBI Taxonomy" id="320322"/>
    <lineage>
        <taxon>Eukaryota</taxon>
        <taxon>Viridiplantae</taxon>
        <taxon>Streptophyta</taxon>
        <taxon>Embryophyta</taxon>
        <taxon>Tracheophyta</taxon>
        <taxon>Spermatophyta</taxon>
        <taxon>Magnoliopsida</taxon>
        <taxon>Liliopsida</taxon>
        <taxon>Zingiberales</taxon>
        <taxon>Musaceae</taxon>
        <taxon>Musa</taxon>
    </lineage>
</organism>
<protein>
    <submittedName>
        <fullName evidence="1">Uncharacterized protein</fullName>
    </submittedName>
</protein>
<dbReference type="AlphaFoldDB" id="A0A9E7GFE1"/>
<dbReference type="Proteomes" id="UP001055439">
    <property type="component" value="Chromosome 6"/>
</dbReference>
<name>A0A9E7GFE1_9LILI</name>
<reference evidence="1" key="1">
    <citation type="submission" date="2022-05" db="EMBL/GenBank/DDBJ databases">
        <title>The Musa troglodytarum L. genome provides insights into the mechanism of non-climacteric behaviour and enrichment of carotenoids.</title>
        <authorList>
            <person name="Wang J."/>
        </authorList>
    </citation>
    <scope>NUCLEOTIDE SEQUENCE</scope>
    <source>
        <tissue evidence="1">Leaf</tissue>
    </source>
</reference>
<evidence type="ECO:0000313" key="2">
    <source>
        <dbReference type="Proteomes" id="UP001055439"/>
    </source>
</evidence>
<gene>
    <name evidence="1" type="ORF">MUK42_34161</name>
</gene>
<accession>A0A9E7GFE1</accession>
<proteinExistence type="predicted"/>
<evidence type="ECO:0000313" key="1">
    <source>
        <dbReference type="EMBL" id="URE12118.1"/>
    </source>
</evidence>
<sequence>MEPSRALPRVTSRKSREIPVECGHKNLDVKGGVANRPALSCPLILRDTHRKRVEERVTNRAFRDPRAEGLHRLGFSS</sequence>
<dbReference type="EMBL" id="CP097508">
    <property type="protein sequence ID" value="URE12118.1"/>
    <property type="molecule type" value="Genomic_DNA"/>
</dbReference>
<keyword evidence="2" id="KW-1185">Reference proteome</keyword>